<dbReference type="STRING" id="121224.E0W4H2"/>
<organism evidence="4 5">
    <name type="scientific">Pediculus humanus subsp. corporis</name>
    <name type="common">Body louse</name>
    <dbReference type="NCBI Taxonomy" id="121224"/>
    <lineage>
        <taxon>Eukaryota</taxon>
        <taxon>Metazoa</taxon>
        <taxon>Ecdysozoa</taxon>
        <taxon>Arthropoda</taxon>
        <taxon>Hexapoda</taxon>
        <taxon>Insecta</taxon>
        <taxon>Pterygota</taxon>
        <taxon>Neoptera</taxon>
        <taxon>Paraneoptera</taxon>
        <taxon>Psocodea</taxon>
        <taxon>Troctomorpha</taxon>
        <taxon>Phthiraptera</taxon>
        <taxon>Anoplura</taxon>
        <taxon>Pediculidae</taxon>
        <taxon>Pediculus</taxon>
    </lineage>
</organism>
<dbReference type="PANTHER" id="PTHR13370:SF3">
    <property type="entry name" value="TRNA (GUANINE(10)-N2)-METHYLTRANSFERASE HOMOLOG"/>
    <property type="match status" value="1"/>
</dbReference>
<dbReference type="EnsemblMetazoa" id="PHUM619770-RA">
    <property type="protein sequence ID" value="PHUM619770-PA"/>
    <property type="gene ID" value="PHUM619770"/>
</dbReference>
<proteinExistence type="predicted"/>
<dbReference type="VEuPathDB" id="VectorBase:PHUM619770"/>
<dbReference type="OMA" id="QRSNENW"/>
<dbReference type="HOGENOM" id="CLU_1582594_0_0_1"/>
<protein>
    <recommendedName>
        <fullName evidence="3">tRNA (guanine(10)-N(2))-methyltransferase TRMT11 N-terminal domain-containing protein</fullName>
    </recommendedName>
</protein>
<dbReference type="InterPro" id="IPR059073">
    <property type="entry name" value="TRMT11_N"/>
</dbReference>
<evidence type="ECO:0000313" key="4">
    <source>
        <dbReference type="EnsemblMetazoa" id="PHUM619770-PA"/>
    </source>
</evidence>
<gene>
    <name evidence="4" type="primary">8239934</name>
</gene>
<dbReference type="eggNOG" id="KOG2671">
    <property type="taxonomic scope" value="Eukaryota"/>
</dbReference>
<keyword evidence="1" id="KW-0489">Methyltransferase</keyword>
<evidence type="ECO:0000256" key="2">
    <source>
        <dbReference type="ARBA" id="ARBA00022679"/>
    </source>
</evidence>
<accession>A0A1S4N3Q1</accession>
<reference evidence="4" key="1">
    <citation type="submission" date="2020-05" db="UniProtKB">
        <authorList>
            <consortium name="EnsemblMetazoa"/>
        </authorList>
    </citation>
    <scope>IDENTIFICATION</scope>
    <source>
        <strain evidence="4">USDA</strain>
    </source>
</reference>
<sequence length="169" mass="19890">MVKILNVRMSLNLKMEVRTQRSNENWLNSTWNRIYNMSRINQYLLWFANENCDFRLPEIQSIIQLYNISVKWIEGPNDSPFWVVELSYEDACTIASRSVLLRSVIKLWGFGKTTDELHDSIKNYPSELISSKLKSDLSFCVNVETFGKTFTMKEKVDKIELFNYLPAQD</sequence>
<dbReference type="EMBL" id="AAZO01007829">
    <property type="status" value="NOT_ANNOTATED_CDS"/>
    <property type="molecule type" value="Genomic_DNA"/>
</dbReference>
<dbReference type="OrthoDB" id="8189324at2759"/>
<evidence type="ECO:0000313" key="5">
    <source>
        <dbReference type="Proteomes" id="UP000009046"/>
    </source>
</evidence>
<dbReference type="Proteomes" id="UP000009046">
    <property type="component" value="Unassembled WGS sequence"/>
</dbReference>
<dbReference type="PANTHER" id="PTHR13370">
    <property type="entry name" value="RNA METHYLASE-RELATED"/>
    <property type="match status" value="1"/>
</dbReference>
<dbReference type="Pfam" id="PF25904">
    <property type="entry name" value="Tmrp11_N"/>
    <property type="match status" value="1"/>
</dbReference>
<name>A0A1S4N3Q1_PEDHC</name>
<keyword evidence="5" id="KW-1185">Reference proteome</keyword>
<keyword evidence="2" id="KW-0808">Transferase</keyword>
<evidence type="ECO:0000259" key="3">
    <source>
        <dbReference type="Pfam" id="PF25904"/>
    </source>
</evidence>
<evidence type="ECO:0000256" key="1">
    <source>
        <dbReference type="ARBA" id="ARBA00022603"/>
    </source>
</evidence>
<feature type="domain" description="tRNA (guanine(10)-N(2))-methyltransferase TRMT11 N-terminal" evidence="3">
    <location>
        <begin position="42"/>
        <end position="166"/>
    </location>
</feature>